<proteinExistence type="predicted"/>
<reference evidence="2" key="1">
    <citation type="submission" date="2020-10" db="EMBL/GenBank/DDBJ databases">
        <title>Unveiling of a novel bifunctional photoreceptor, Dualchrome1, isolated from a cosmopolitan green alga.</title>
        <authorList>
            <person name="Suzuki S."/>
            <person name="Kawachi M."/>
        </authorList>
    </citation>
    <scope>NUCLEOTIDE SEQUENCE</scope>
    <source>
        <strain evidence="2">NIES 2893</strain>
    </source>
</reference>
<organism evidence="2 3">
    <name type="scientific">Pycnococcus provasolii</name>
    <dbReference type="NCBI Taxonomy" id="41880"/>
    <lineage>
        <taxon>Eukaryota</taxon>
        <taxon>Viridiplantae</taxon>
        <taxon>Chlorophyta</taxon>
        <taxon>Pseudoscourfieldiophyceae</taxon>
        <taxon>Pseudoscourfieldiales</taxon>
        <taxon>Pycnococcaceae</taxon>
        <taxon>Pycnococcus</taxon>
    </lineage>
</organism>
<gene>
    <name evidence="2" type="ORF">PPROV_001029300</name>
</gene>
<dbReference type="PANTHER" id="PTHR47215">
    <property type="match status" value="1"/>
</dbReference>
<dbReference type="Pfam" id="PF00175">
    <property type="entry name" value="NAD_binding_1"/>
    <property type="match status" value="1"/>
</dbReference>
<evidence type="ECO:0000313" key="3">
    <source>
        <dbReference type="Proteomes" id="UP000660262"/>
    </source>
</evidence>
<dbReference type="SUPFAM" id="SSF52343">
    <property type="entry name" value="Ferredoxin reductase-like, C-terminal NADP-linked domain"/>
    <property type="match status" value="1"/>
</dbReference>
<name>A0A830HYA0_9CHLO</name>
<dbReference type="InterPro" id="IPR039261">
    <property type="entry name" value="FNR_nucleotide-bd"/>
</dbReference>
<dbReference type="GO" id="GO:0016491">
    <property type="term" value="F:oxidoreductase activity"/>
    <property type="evidence" value="ECO:0007669"/>
    <property type="project" value="InterPro"/>
</dbReference>
<keyword evidence="3" id="KW-1185">Reference proteome</keyword>
<accession>A0A830HYA0</accession>
<dbReference type="OrthoDB" id="1856718at2759"/>
<dbReference type="EMBL" id="BNJQ01000035">
    <property type="protein sequence ID" value="GHP11565.1"/>
    <property type="molecule type" value="Genomic_DNA"/>
</dbReference>
<evidence type="ECO:0000259" key="1">
    <source>
        <dbReference type="Pfam" id="PF00175"/>
    </source>
</evidence>
<evidence type="ECO:0000313" key="2">
    <source>
        <dbReference type="EMBL" id="GHP11565.1"/>
    </source>
</evidence>
<comment type="caution">
    <text evidence="2">The sequence shown here is derived from an EMBL/GenBank/DDBJ whole genome shotgun (WGS) entry which is preliminary data.</text>
</comment>
<protein>
    <recommendedName>
        <fullName evidence="1">Oxidoreductase FAD/NAD(P)-binding domain-containing protein</fullName>
    </recommendedName>
</protein>
<dbReference type="Proteomes" id="UP000660262">
    <property type="component" value="Unassembled WGS sequence"/>
</dbReference>
<feature type="domain" description="Oxidoreductase FAD/NAD(P)-binding" evidence="1">
    <location>
        <begin position="158"/>
        <end position="273"/>
    </location>
</feature>
<dbReference type="PANTHER" id="PTHR47215:SF1">
    <property type="entry name" value="F9L1.8 PROTEIN"/>
    <property type="match status" value="1"/>
</dbReference>
<dbReference type="AlphaFoldDB" id="A0A830HYA0"/>
<sequence>MRVHARACTHFAPSGLRRALPGFPRRNNRRHTSHTPSWVACAWGDPVDFHAASIASSSECAKGLTEVAVDAPTDIVDGFCASGQYVQMKVNPEDEKVAYLAIASAPASSPLKFVIKPGDNTAGEICALNAGDSVQISAAMGKGFQPEETAKAAKDLIFVCTGTGAAPVASLIDSSLPSKPYGVSGKVTVYFGAASPEAMPFVDRFESWKANGIDVVCAFSQADSGTAPAGASRALWSSRVQAALGEDEENVDTSPGATAVVLCGQREMSDDVKAQWSAWGGADDVFLSNF</sequence>
<dbReference type="InterPro" id="IPR001433">
    <property type="entry name" value="OxRdtase_FAD/NAD-bd"/>
</dbReference>
<dbReference type="Gene3D" id="3.40.50.80">
    <property type="entry name" value="Nucleotide-binding domain of ferredoxin-NADP reductase (FNR) module"/>
    <property type="match status" value="1"/>
</dbReference>